<evidence type="ECO:0000256" key="3">
    <source>
        <dbReference type="ARBA" id="ARBA00022475"/>
    </source>
</evidence>
<dbReference type="InterPro" id="IPR001320">
    <property type="entry name" value="Iontro_rcpt_C"/>
</dbReference>
<keyword evidence="5" id="KW-1133">Transmembrane helix</keyword>
<dbReference type="EnsemblMetazoa" id="AATE007925-RA">
    <property type="protein sequence ID" value="AATE007925-PA.1"/>
    <property type="gene ID" value="AATE007925"/>
</dbReference>
<dbReference type="VEuPathDB" id="VectorBase:AATE007925"/>
<evidence type="ECO:0000256" key="5">
    <source>
        <dbReference type="ARBA" id="ARBA00022989"/>
    </source>
</evidence>
<proteinExistence type="inferred from homology"/>
<keyword evidence="4" id="KW-0812">Transmembrane</keyword>
<comment type="similarity">
    <text evidence="2">Belongs to the glutamate-gated ion channel (TC 1.A.10.1) family.</text>
</comment>
<dbReference type="AlphaFoldDB" id="A0A182IYH8"/>
<keyword evidence="8" id="KW-0325">Glycoprotein</keyword>
<dbReference type="GO" id="GO:0050906">
    <property type="term" value="P:detection of stimulus involved in sensory perception"/>
    <property type="evidence" value="ECO:0007669"/>
    <property type="project" value="UniProtKB-ARBA"/>
</dbReference>
<comment type="subcellular location">
    <subcellularLocation>
        <location evidence="1">Cell membrane</location>
        <topology evidence="1">Multi-pass membrane protein</topology>
    </subcellularLocation>
</comment>
<dbReference type="GO" id="GO:0005886">
    <property type="term" value="C:plasma membrane"/>
    <property type="evidence" value="ECO:0007669"/>
    <property type="project" value="UniProtKB-SubCell"/>
</dbReference>
<evidence type="ECO:0000256" key="4">
    <source>
        <dbReference type="ARBA" id="ARBA00022692"/>
    </source>
</evidence>
<keyword evidence="6" id="KW-0472">Membrane</keyword>
<dbReference type="Gene3D" id="1.10.287.70">
    <property type="match status" value="1"/>
</dbReference>
<name>A0A182IYH8_ANOAO</name>
<accession>A0A182IYH8</accession>
<evidence type="ECO:0000313" key="10">
    <source>
        <dbReference type="EnsemblMetazoa" id="AATE007925-PA.1"/>
    </source>
</evidence>
<sequence>MMDFTHSLLEFNSALHLLLNTLLVTHLSGHHTICVIRGPQDDIRLEFPQSTLNLLMDARSSLEAFNQQLVRAIDTGCDGFVLTESTLLPFLDTFRAAHEAASYRAGNKRIIAVTPLEAADRHLLISHDAMEVTPNILLIVPNATIRSVDLYRTDVLPAEPRGITAGLIRLDGFIFEESWSPSNMSDNYFLGMLSDFRGRRWQTPFLAFPLSLWLMVSISFCAGTTAVFITERQRRRMHHRTSAHQRYRLSDAIFFMVSLYVEQSAPLHTDLVAGTILLAFLLFGGFMVGNSYAGALSCVMTVPRYEKSIDTRADFLATGMKFVGSTPVWLYTFTLSKQPDVVKLRNSYEVYDVPSLTKFVHTRNDLGYIYERMQYGSFSLESFIDMYGSRQLQPLKDEVFYEIVITACSKTWSMKSVYDDLVLRVQQAGIFRYWEEGSTFRVMGEEIQRNLAFARVRELDHDPVKLKMSHFLGVFFILFVGLILATLTFIAELLVYRMQQKRLIQVVQRVD</sequence>
<feature type="domain" description="Ionotropic glutamate receptor C-terminal" evidence="9">
    <location>
        <begin position="211"/>
        <end position="482"/>
    </location>
</feature>
<keyword evidence="7" id="KW-0675">Receptor</keyword>
<evidence type="ECO:0000256" key="1">
    <source>
        <dbReference type="ARBA" id="ARBA00004651"/>
    </source>
</evidence>
<evidence type="ECO:0000256" key="2">
    <source>
        <dbReference type="ARBA" id="ARBA00008685"/>
    </source>
</evidence>
<dbReference type="PANTHER" id="PTHR42643">
    <property type="entry name" value="IONOTROPIC RECEPTOR 20A-RELATED"/>
    <property type="match status" value="1"/>
</dbReference>
<evidence type="ECO:0000259" key="9">
    <source>
        <dbReference type="Pfam" id="PF00060"/>
    </source>
</evidence>
<keyword evidence="3" id="KW-1003">Cell membrane</keyword>
<organism evidence="10">
    <name type="scientific">Anopheles atroparvus</name>
    <name type="common">European mosquito</name>
    <dbReference type="NCBI Taxonomy" id="41427"/>
    <lineage>
        <taxon>Eukaryota</taxon>
        <taxon>Metazoa</taxon>
        <taxon>Ecdysozoa</taxon>
        <taxon>Arthropoda</taxon>
        <taxon>Hexapoda</taxon>
        <taxon>Insecta</taxon>
        <taxon>Pterygota</taxon>
        <taxon>Neoptera</taxon>
        <taxon>Endopterygota</taxon>
        <taxon>Diptera</taxon>
        <taxon>Nematocera</taxon>
        <taxon>Culicoidea</taxon>
        <taxon>Culicidae</taxon>
        <taxon>Anophelinae</taxon>
        <taxon>Anopheles</taxon>
    </lineage>
</organism>
<dbReference type="PANTHER" id="PTHR42643:SF40">
    <property type="entry name" value="IONOTROPIC RECEPTOR 41A-RELATED"/>
    <property type="match status" value="1"/>
</dbReference>
<dbReference type="GO" id="GO:0015276">
    <property type="term" value="F:ligand-gated monoatomic ion channel activity"/>
    <property type="evidence" value="ECO:0007669"/>
    <property type="project" value="InterPro"/>
</dbReference>
<dbReference type="Pfam" id="PF00060">
    <property type="entry name" value="Lig_chan"/>
    <property type="match status" value="1"/>
</dbReference>
<dbReference type="InterPro" id="IPR052192">
    <property type="entry name" value="Insect_Ionotropic_Sensory_Rcpt"/>
</dbReference>
<protein>
    <recommendedName>
        <fullName evidence="9">Ionotropic glutamate receptor C-terminal domain-containing protein</fullName>
    </recommendedName>
</protein>
<evidence type="ECO:0000256" key="8">
    <source>
        <dbReference type="ARBA" id="ARBA00023180"/>
    </source>
</evidence>
<reference evidence="10" key="1">
    <citation type="submission" date="2022-08" db="UniProtKB">
        <authorList>
            <consortium name="EnsemblMetazoa"/>
        </authorList>
    </citation>
    <scope>IDENTIFICATION</scope>
    <source>
        <strain evidence="10">EBRO</strain>
    </source>
</reference>
<evidence type="ECO:0000256" key="6">
    <source>
        <dbReference type="ARBA" id="ARBA00023136"/>
    </source>
</evidence>
<dbReference type="STRING" id="41427.A0A182IYH8"/>
<evidence type="ECO:0000256" key="7">
    <source>
        <dbReference type="ARBA" id="ARBA00023170"/>
    </source>
</evidence>